<organism evidence="1 2">
    <name type="scientific">Clostridium beijerinckii</name>
    <name type="common">Clostridium MP</name>
    <dbReference type="NCBI Taxonomy" id="1520"/>
    <lineage>
        <taxon>Bacteria</taxon>
        <taxon>Bacillati</taxon>
        <taxon>Bacillota</taxon>
        <taxon>Clostridia</taxon>
        <taxon>Eubacteriales</taxon>
        <taxon>Clostridiaceae</taxon>
        <taxon>Clostridium</taxon>
    </lineage>
</organism>
<evidence type="ECO:0000313" key="1">
    <source>
        <dbReference type="EMBL" id="NSB17165.1"/>
    </source>
</evidence>
<accession>A0AAE5H9R0</accession>
<dbReference type="AlphaFoldDB" id="A0AAE5H9R0"/>
<name>A0AAE5H9R0_CLOBE</name>
<protein>
    <submittedName>
        <fullName evidence="1">Uncharacterized protein</fullName>
    </submittedName>
</protein>
<dbReference type="EMBL" id="JABTDW010000001">
    <property type="protein sequence ID" value="NSB17165.1"/>
    <property type="molecule type" value="Genomic_DNA"/>
</dbReference>
<dbReference type="RefSeq" id="WP_023976599.1">
    <property type="nucleotide sequence ID" value="NZ_JABTDW010000001.1"/>
</dbReference>
<dbReference type="Proteomes" id="UP000822184">
    <property type="component" value="Unassembled WGS sequence"/>
</dbReference>
<evidence type="ECO:0000313" key="2">
    <source>
        <dbReference type="Proteomes" id="UP000822184"/>
    </source>
</evidence>
<proteinExistence type="predicted"/>
<reference evidence="1" key="1">
    <citation type="submission" date="2020-06" db="EMBL/GenBank/DDBJ databases">
        <title>Genomic insights into acetone-butanol-ethanol (ABE) fermentation by sequencing solventogenic clostridia strains.</title>
        <authorList>
            <person name="Brown S."/>
        </authorList>
    </citation>
    <scope>NUCLEOTIDE SEQUENCE</scope>
    <source>
        <strain evidence="1">DJ123</strain>
    </source>
</reference>
<comment type="caution">
    <text evidence="1">The sequence shown here is derived from an EMBL/GenBank/DDBJ whole genome shotgun (WGS) entry which is preliminary data.</text>
</comment>
<gene>
    <name evidence="1" type="ORF">BCD95_005424</name>
</gene>
<sequence>MEKMKKITLGVLAVTFLFLGTVGLNGTSDKGMSPQEIVVNA</sequence>